<dbReference type="Proteomes" id="UP000296159">
    <property type="component" value="Unassembled WGS sequence"/>
</dbReference>
<sequence length="80" mass="8731">MVSDVLPRAIYVGKGAPESQTPRAIFLLFLILEMVSADVATPEKAIDGSRMATVRESFILHEQGSGVVREQLSTGGVYWH</sequence>
<evidence type="ECO:0000313" key="2">
    <source>
        <dbReference type="Proteomes" id="UP000296159"/>
    </source>
</evidence>
<proteinExistence type="predicted"/>
<protein>
    <submittedName>
        <fullName evidence="1">Uncharacterized protein</fullName>
    </submittedName>
</protein>
<comment type="caution">
    <text evidence="1">The sequence shown here is derived from an EMBL/GenBank/DDBJ whole genome shotgun (WGS) entry which is preliminary data.</text>
</comment>
<accession>A0A2U1TLK8</accession>
<gene>
    <name evidence="1" type="ORF">DDT56_22370</name>
</gene>
<name>A0A2U1TLK8_9GAMM</name>
<reference evidence="1 2" key="1">
    <citation type="submission" date="2018-04" db="EMBL/GenBank/DDBJ databases">
        <title>Brenneria corticis sp.nov.</title>
        <authorList>
            <person name="Li Y."/>
        </authorList>
    </citation>
    <scope>NUCLEOTIDE SEQUENCE [LARGE SCALE GENOMIC DNA]</scope>
    <source>
        <strain evidence="1 2">CFCC 11842</strain>
    </source>
</reference>
<keyword evidence="2" id="KW-1185">Reference proteome</keyword>
<evidence type="ECO:0000313" key="1">
    <source>
        <dbReference type="EMBL" id="PWC10286.1"/>
    </source>
</evidence>
<dbReference type="EMBL" id="QDKH01000039">
    <property type="protein sequence ID" value="PWC10286.1"/>
    <property type="molecule type" value="Genomic_DNA"/>
</dbReference>
<dbReference type="AlphaFoldDB" id="A0A2U1TLK8"/>
<organism evidence="1 2">
    <name type="scientific">Brenneria corticis</name>
    <dbReference type="NCBI Taxonomy" id="2173106"/>
    <lineage>
        <taxon>Bacteria</taxon>
        <taxon>Pseudomonadati</taxon>
        <taxon>Pseudomonadota</taxon>
        <taxon>Gammaproteobacteria</taxon>
        <taxon>Enterobacterales</taxon>
        <taxon>Pectobacteriaceae</taxon>
        <taxon>Brenneria</taxon>
    </lineage>
</organism>